<proteinExistence type="predicted"/>
<dbReference type="Proteomes" id="UP001159363">
    <property type="component" value="Chromosome 1"/>
</dbReference>
<evidence type="ECO:0000313" key="1">
    <source>
        <dbReference type="EMBL" id="KAJ8896414.1"/>
    </source>
</evidence>
<keyword evidence="2" id="KW-1185">Reference proteome</keyword>
<dbReference type="EMBL" id="JARBHB010000001">
    <property type="protein sequence ID" value="KAJ8896414.1"/>
    <property type="molecule type" value="Genomic_DNA"/>
</dbReference>
<protein>
    <submittedName>
        <fullName evidence="1">Uncharacterized protein</fullName>
    </submittedName>
</protein>
<evidence type="ECO:0000313" key="2">
    <source>
        <dbReference type="Proteomes" id="UP001159363"/>
    </source>
</evidence>
<comment type="caution">
    <text evidence="1">The sequence shown here is derived from an EMBL/GenBank/DDBJ whole genome shotgun (WGS) entry which is preliminary data.</text>
</comment>
<sequence length="101" mass="11648">MIFQINRYHRCSWQIFLRSIANVSVTVNFWISLSMDDYMSLTVQFLHGPRDAEFLNDSRATWGLTGKVTATVRHSVPNLRLAIEKTGVAHSMHCTYYSAYC</sequence>
<reference evidence="1 2" key="1">
    <citation type="submission" date="2023-02" db="EMBL/GenBank/DDBJ databases">
        <title>LHISI_Scaffold_Assembly.</title>
        <authorList>
            <person name="Stuart O.P."/>
            <person name="Cleave R."/>
            <person name="Magrath M.J.L."/>
            <person name="Mikheyev A.S."/>
        </authorList>
    </citation>
    <scope>NUCLEOTIDE SEQUENCE [LARGE SCALE GENOMIC DNA]</scope>
    <source>
        <strain evidence="1">Daus_M_001</strain>
        <tissue evidence="1">Leg muscle</tissue>
    </source>
</reference>
<gene>
    <name evidence="1" type="ORF">PR048_001758</name>
</gene>
<name>A0ABQ9IIF0_9NEOP</name>
<accession>A0ABQ9IIF0</accession>
<organism evidence="1 2">
    <name type="scientific">Dryococelus australis</name>
    <dbReference type="NCBI Taxonomy" id="614101"/>
    <lineage>
        <taxon>Eukaryota</taxon>
        <taxon>Metazoa</taxon>
        <taxon>Ecdysozoa</taxon>
        <taxon>Arthropoda</taxon>
        <taxon>Hexapoda</taxon>
        <taxon>Insecta</taxon>
        <taxon>Pterygota</taxon>
        <taxon>Neoptera</taxon>
        <taxon>Polyneoptera</taxon>
        <taxon>Phasmatodea</taxon>
        <taxon>Verophasmatodea</taxon>
        <taxon>Anareolatae</taxon>
        <taxon>Phasmatidae</taxon>
        <taxon>Eurycanthinae</taxon>
        <taxon>Dryococelus</taxon>
    </lineage>
</organism>